<organism evidence="6 7">
    <name type="scientific">Polytolypa hystricis (strain UAMH7299)</name>
    <dbReference type="NCBI Taxonomy" id="1447883"/>
    <lineage>
        <taxon>Eukaryota</taxon>
        <taxon>Fungi</taxon>
        <taxon>Dikarya</taxon>
        <taxon>Ascomycota</taxon>
        <taxon>Pezizomycotina</taxon>
        <taxon>Eurotiomycetes</taxon>
        <taxon>Eurotiomycetidae</taxon>
        <taxon>Onygenales</taxon>
        <taxon>Onygenales incertae sedis</taxon>
        <taxon>Polytolypa</taxon>
    </lineage>
</organism>
<dbReference type="STRING" id="1447883.A0A2B7YKP2"/>
<gene>
    <name evidence="6" type="ORF">AJ80_03064</name>
</gene>
<accession>A0A2B7YKP2</accession>
<evidence type="ECO:0000313" key="6">
    <source>
        <dbReference type="EMBL" id="PGH21631.1"/>
    </source>
</evidence>
<dbReference type="GO" id="GO:0032469">
    <property type="term" value="P:endoplasmic reticulum calcium ion homeostasis"/>
    <property type="evidence" value="ECO:0007669"/>
    <property type="project" value="InterPro"/>
</dbReference>
<dbReference type="Pfam" id="PF07946">
    <property type="entry name" value="CCDC47"/>
    <property type="match status" value="1"/>
</dbReference>
<dbReference type="GO" id="GO:0016020">
    <property type="term" value="C:membrane"/>
    <property type="evidence" value="ECO:0007669"/>
    <property type="project" value="UniProtKB-SubCell"/>
</dbReference>
<comment type="caution">
    <text evidence="6">The sequence shown here is derived from an EMBL/GenBank/DDBJ whole genome shotgun (WGS) entry which is preliminary data.</text>
</comment>
<proteinExistence type="predicted"/>
<evidence type="ECO:0008006" key="8">
    <source>
        <dbReference type="Google" id="ProtNLM"/>
    </source>
</evidence>
<name>A0A2B7YKP2_POLH7</name>
<evidence type="ECO:0000256" key="4">
    <source>
        <dbReference type="ARBA" id="ARBA00023136"/>
    </source>
</evidence>
<keyword evidence="4" id="KW-0472">Membrane</keyword>
<feature type="region of interest" description="Disordered" evidence="5">
    <location>
        <begin position="11"/>
        <end position="32"/>
    </location>
</feature>
<dbReference type="GO" id="GO:0005509">
    <property type="term" value="F:calcium ion binding"/>
    <property type="evidence" value="ECO:0007669"/>
    <property type="project" value="InterPro"/>
</dbReference>
<feature type="compositionally biased region" description="Basic and acidic residues" evidence="5">
    <location>
        <begin position="413"/>
        <end position="441"/>
    </location>
</feature>
<dbReference type="PANTHER" id="PTHR12883">
    <property type="entry name" value="ADIPOCYTE-SPECIFIC PROTEIN 4-RELATED"/>
    <property type="match status" value="1"/>
</dbReference>
<dbReference type="InterPro" id="IPR012879">
    <property type="entry name" value="CCDC47"/>
</dbReference>
<evidence type="ECO:0000256" key="3">
    <source>
        <dbReference type="ARBA" id="ARBA00022989"/>
    </source>
</evidence>
<evidence type="ECO:0000256" key="2">
    <source>
        <dbReference type="ARBA" id="ARBA00022692"/>
    </source>
</evidence>
<protein>
    <recommendedName>
        <fullName evidence="8">DUF1682 domain-containing protein</fullName>
    </recommendedName>
</protein>
<keyword evidence="2" id="KW-0812">Transmembrane</keyword>
<dbReference type="GO" id="GO:0005783">
    <property type="term" value="C:endoplasmic reticulum"/>
    <property type="evidence" value="ECO:0007669"/>
    <property type="project" value="InterPro"/>
</dbReference>
<dbReference type="EMBL" id="PDNA01000032">
    <property type="protein sequence ID" value="PGH21631.1"/>
    <property type="molecule type" value="Genomic_DNA"/>
</dbReference>
<comment type="subcellular location">
    <subcellularLocation>
        <location evidence="1">Membrane</location>
        <topology evidence="1">Single-pass membrane protein</topology>
    </subcellularLocation>
</comment>
<evidence type="ECO:0000256" key="1">
    <source>
        <dbReference type="ARBA" id="ARBA00004167"/>
    </source>
</evidence>
<feature type="region of interest" description="Disordered" evidence="5">
    <location>
        <begin position="413"/>
        <end position="450"/>
    </location>
</feature>
<keyword evidence="7" id="KW-1185">Reference proteome</keyword>
<reference evidence="6 7" key="1">
    <citation type="submission" date="2017-10" db="EMBL/GenBank/DDBJ databases">
        <title>Comparative genomics in systemic dimorphic fungi from Ajellomycetaceae.</title>
        <authorList>
            <person name="Munoz J.F."/>
            <person name="Mcewen J.G."/>
            <person name="Clay O.K."/>
            <person name="Cuomo C.A."/>
        </authorList>
    </citation>
    <scope>NUCLEOTIDE SEQUENCE [LARGE SCALE GENOMIC DNA]</scope>
    <source>
        <strain evidence="6 7">UAMH7299</strain>
    </source>
</reference>
<evidence type="ECO:0000313" key="7">
    <source>
        <dbReference type="Proteomes" id="UP000224634"/>
    </source>
</evidence>
<dbReference type="AlphaFoldDB" id="A0A2B7YKP2"/>
<dbReference type="OrthoDB" id="10039147at2759"/>
<sequence>MSAILQNILKGGAETPSPSSSGDADFADFPGAPEQPVAPVSGGVPVVNTPSQGATTAAGTAVPFTKWYRVWERTSPQDFIQEAFVLPFIILVLLSHFWGTRRNRRTARTWAKAHVPLLQSEFEVVGYNGIRKEIPTPPEADEIEIPEGIIKERSPQEFVLYATGRQNVAFVDVTIKLLKWYNPVYLFGDWMLSMVMDSWPAPTQKIDCFAYAFDGKEKDIVPVPAAEKETLERRSKANNSSYDGFVFAVVHKNKMRQLREDRYDVSLTFTKDNPKLPAWTTVMSESAEVTDMILTKDLISAIENAGDAFEYLVITDQPLEKPTTIDETTPRKRINLSLQVPSGSSVSVYDTTKTLFAQFLRLTDRLVSVAHFRAEVSRKIRNKRDEEIRRLKRADEEEKAEERKLAAEKIKKDEREKTLRNMSAEEQRKFLEKERDREAKRGAKKQSRRG</sequence>
<dbReference type="PANTHER" id="PTHR12883:SF0">
    <property type="entry name" value="PAT COMPLEX SUBUNIT CCDC47"/>
    <property type="match status" value="1"/>
</dbReference>
<evidence type="ECO:0000256" key="5">
    <source>
        <dbReference type="SAM" id="MobiDB-lite"/>
    </source>
</evidence>
<keyword evidence="3" id="KW-1133">Transmembrane helix</keyword>
<dbReference type="Proteomes" id="UP000224634">
    <property type="component" value="Unassembled WGS sequence"/>
</dbReference>